<organism evidence="13 14">
    <name type="scientific">Puccinia triticina</name>
    <dbReference type="NCBI Taxonomy" id="208348"/>
    <lineage>
        <taxon>Eukaryota</taxon>
        <taxon>Fungi</taxon>
        <taxon>Dikarya</taxon>
        <taxon>Basidiomycota</taxon>
        <taxon>Pucciniomycotina</taxon>
        <taxon>Pucciniomycetes</taxon>
        <taxon>Pucciniales</taxon>
        <taxon>Pucciniaceae</taxon>
        <taxon>Puccinia</taxon>
    </lineage>
</organism>
<keyword evidence="6" id="KW-0999">Mitochondrion inner membrane</keyword>
<protein>
    <recommendedName>
        <fullName evidence="11">Complex III subunit 9</fullName>
    </recommendedName>
</protein>
<keyword evidence="4" id="KW-0679">Respiratory chain</keyword>
<feature type="compositionally biased region" description="Pro residues" evidence="12">
    <location>
        <begin position="1"/>
        <end position="11"/>
    </location>
</feature>
<evidence type="ECO:0000256" key="5">
    <source>
        <dbReference type="ARBA" id="ARBA00022692"/>
    </source>
</evidence>
<keyword evidence="14" id="KW-1185">Reference proteome</keyword>
<comment type="similarity">
    <text evidence="2">Belongs to the UQCR10/QCR9 family.</text>
</comment>
<name>A0ABY7D662_9BASI</name>
<feature type="region of interest" description="Disordered" evidence="12">
    <location>
        <begin position="1"/>
        <end position="80"/>
    </location>
</feature>
<keyword evidence="5" id="KW-0812">Transmembrane</keyword>
<dbReference type="SUPFAM" id="SSF81514">
    <property type="entry name" value="Subunit X (non-heme 7 kDa protein) of cytochrome bc1 complex (Ubiquinol-cytochrome c reductase)"/>
    <property type="match status" value="1"/>
</dbReference>
<evidence type="ECO:0000313" key="13">
    <source>
        <dbReference type="EMBL" id="WAQ92553.1"/>
    </source>
</evidence>
<accession>A0ABY7D662</accession>
<evidence type="ECO:0000256" key="8">
    <source>
        <dbReference type="ARBA" id="ARBA00022989"/>
    </source>
</evidence>
<evidence type="ECO:0000256" key="12">
    <source>
        <dbReference type="SAM" id="MobiDB-lite"/>
    </source>
</evidence>
<evidence type="ECO:0000256" key="9">
    <source>
        <dbReference type="ARBA" id="ARBA00023128"/>
    </source>
</evidence>
<dbReference type="PANTHER" id="PTHR12980">
    <property type="entry name" value="UBIQUINOL-CYTOCHROME C REDUCTASE COMPLEX, SUBUNIT X"/>
    <property type="match status" value="1"/>
</dbReference>
<dbReference type="InterPro" id="IPR036656">
    <property type="entry name" value="QCR9_sf"/>
</dbReference>
<evidence type="ECO:0000256" key="4">
    <source>
        <dbReference type="ARBA" id="ARBA00022660"/>
    </source>
</evidence>
<dbReference type="GeneID" id="77805341"/>
<sequence length="172" mass="19384">MSYPDPPPRVPVGPRRSERTPGPLGSLPPAPSSPQNHFRVDQKTDHLQKPAPNDRNQTSPTIRKLATATPSNNGRKFPTTVSIPANREQQIDELFRTTPSSKTQQVTRMIYNAIMKRNSTYVSTIFAGSFMFSIGFDSLTSAWWEQHNKKKLWSTVRENVSSPSPALDRKEH</sequence>
<evidence type="ECO:0000256" key="3">
    <source>
        <dbReference type="ARBA" id="ARBA00022448"/>
    </source>
</evidence>
<proteinExistence type="inferred from homology"/>
<feature type="compositionally biased region" description="Basic and acidic residues" evidence="12">
    <location>
        <begin position="38"/>
        <end position="48"/>
    </location>
</feature>
<evidence type="ECO:0000256" key="10">
    <source>
        <dbReference type="ARBA" id="ARBA00023136"/>
    </source>
</evidence>
<reference evidence="13" key="1">
    <citation type="submission" date="2022-10" db="EMBL/GenBank/DDBJ databases">
        <title>Puccinia triticina Genome sequencing and assembly.</title>
        <authorList>
            <person name="Li C."/>
        </authorList>
    </citation>
    <scope>NUCLEOTIDE SEQUENCE</scope>
    <source>
        <strain evidence="13">Pt15</strain>
    </source>
</reference>
<evidence type="ECO:0000313" key="14">
    <source>
        <dbReference type="Proteomes" id="UP001164743"/>
    </source>
</evidence>
<evidence type="ECO:0000256" key="6">
    <source>
        <dbReference type="ARBA" id="ARBA00022792"/>
    </source>
</evidence>
<dbReference type="Gene3D" id="1.20.5.260">
    <property type="entry name" value="Cytochrome b-c1 complex subunit 9"/>
    <property type="match status" value="1"/>
</dbReference>
<dbReference type="Pfam" id="PF05365">
    <property type="entry name" value="UCR_UQCRX_QCR9"/>
    <property type="match status" value="1"/>
</dbReference>
<evidence type="ECO:0000256" key="1">
    <source>
        <dbReference type="ARBA" id="ARBA00004434"/>
    </source>
</evidence>
<evidence type="ECO:0000256" key="11">
    <source>
        <dbReference type="ARBA" id="ARBA00044247"/>
    </source>
</evidence>
<evidence type="ECO:0000256" key="7">
    <source>
        <dbReference type="ARBA" id="ARBA00022982"/>
    </source>
</evidence>
<dbReference type="Proteomes" id="UP001164743">
    <property type="component" value="Chromosome 17A"/>
</dbReference>
<dbReference type="RefSeq" id="XP_053028108.1">
    <property type="nucleotide sequence ID" value="XM_053164457.1"/>
</dbReference>
<keyword evidence="3" id="KW-0813">Transport</keyword>
<comment type="subcellular location">
    <subcellularLocation>
        <location evidence="1">Mitochondrion inner membrane</location>
        <topology evidence="1">Single-pass membrane protein</topology>
    </subcellularLocation>
</comment>
<keyword evidence="9" id="KW-0496">Mitochondrion</keyword>
<dbReference type="InterPro" id="IPR008027">
    <property type="entry name" value="QCR9"/>
</dbReference>
<evidence type="ECO:0000256" key="2">
    <source>
        <dbReference type="ARBA" id="ARBA00007856"/>
    </source>
</evidence>
<keyword evidence="7" id="KW-0249">Electron transport</keyword>
<keyword evidence="8" id="KW-1133">Transmembrane helix</keyword>
<gene>
    <name evidence="13" type="ORF">PtA15_17A34</name>
</gene>
<dbReference type="EMBL" id="CP110437">
    <property type="protein sequence ID" value="WAQ92553.1"/>
    <property type="molecule type" value="Genomic_DNA"/>
</dbReference>
<dbReference type="PANTHER" id="PTHR12980:SF0">
    <property type="entry name" value="CYTOCHROME B-C1 COMPLEX SUBUNIT 9"/>
    <property type="match status" value="1"/>
</dbReference>
<feature type="compositionally biased region" description="Polar residues" evidence="12">
    <location>
        <begin position="68"/>
        <end position="80"/>
    </location>
</feature>
<keyword evidence="10" id="KW-0472">Membrane</keyword>